<dbReference type="HOGENOM" id="CLU_2877538_0_0_5"/>
<dbReference type="RefSeq" id="WP_012640060.1">
    <property type="nucleotide sequence ID" value="NC_011916.1"/>
</dbReference>
<dbReference type="EMBL" id="CP001340">
    <property type="protein sequence ID" value="ACL94281.1"/>
    <property type="molecule type" value="Genomic_DNA"/>
</dbReference>
<reference evidence="2 3" key="1">
    <citation type="journal article" date="2010" name="J. Bacteriol.">
        <title>The genetic basis of laboratory adaptation in Caulobacter crescentus.</title>
        <authorList>
            <person name="Marks M.E."/>
            <person name="Castro-Rojas C.M."/>
            <person name="Teiling C."/>
            <person name="Du L."/>
            <person name="Kapatral V."/>
            <person name="Walunas T.L."/>
            <person name="Crosson S."/>
        </authorList>
    </citation>
    <scope>NUCLEOTIDE SEQUENCE [LARGE SCALE GENOMIC DNA]</scope>
    <source>
        <strain evidence="3">NA1000 / CB15N</strain>
    </source>
</reference>
<dbReference type="Proteomes" id="UP000001364">
    <property type="component" value="Chromosome"/>
</dbReference>
<evidence type="ECO:0000256" key="1">
    <source>
        <dbReference type="SAM" id="MobiDB-lite"/>
    </source>
</evidence>
<gene>
    <name evidence="2" type="ordered locus">CCNA_00816</name>
</gene>
<dbReference type="RefSeq" id="YP_002516189.1">
    <property type="nucleotide sequence ID" value="NC_011916.1"/>
</dbReference>
<feature type="region of interest" description="Disordered" evidence="1">
    <location>
        <begin position="1"/>
        <end position="42"/>
    </location>
</feature>
<evidence type="ECO:0000313" key="2">
    <source>
        <dbReference type="EMBL" id="ACL94281.1"/>
    </source>
</evidence>
<proteinExistence type="predicted"/>
<keyword evidence="3" id="KW-1185">Reference proteome</keyword>
<dbReference type="GeneID" id="7329852"/>
<feature type="compositionally biased region" description="Basic and acidic residues" evidence="1">
    <location>
        <begin position="1"/>
        <end position="10"/>
    </location>
</feature>
<protein>
    <submittedName>
        <fullName evidence="2">Uncharacterized protein</fullName>
    </submittedName>
</protein>
<accession>A0A0H3C7V6</accession>
<dbReference type="KEGG" id="ccs:CCNA_00816"/>
<evidence type="ECO:0000313" key="3">
    <source>
        <dbReference type="Proteomes" id="UP000001364"/>
    </source>
</evidence>
<sequence>MVQLPRERTIPRRTCGGRMGPAHKARDDEGMEFWNGCRPPPQRETCVTRLTSRKLRSNRRIRP</sequence>
<organism evidence="2 3">
    <name type="scientific">Caulobacter vibrioides (strain NA1000 / CB15N)</name>
    <name type="common">Caulobacter crescentus</name>
    <dbReference type="NCBI Taxonomy" id="565050"/>
    <lineage>
        <taxon>Bacteria</taxon>
        <taxon>Pseudomonadati</taxon>
        <taxon>Pseudomonadota</taxon>
        <taxon>Alphaproteobacteria</taxon>
        <taxon>Caulobacterales</taxon>
        <taxon>Caulobacteraceae</taxon>
        <taxon>Caulobacter</taxon>
    </lineage>
</organism>
<dbReference type="AlphaFoldDB" id="A0A0H3C7V6"/>
<name>A0A0H3C7V6_CAUVN</name>